<gene>
    <name evidence="5" type="ORF">HaLaN_14339</name>
</gene>
<dbReference type="EMBL" id="BLLF01001183">
    <property type="protein sequence ID" value="GFH17659.1"/>
    <property type="molecule type" value="Genomic_DNA"/>
</dbReference>
<dbReference type="PANTHER" id="PTHR47683:SF2">
    <property type="entry name" value="RNA-BINDING S4 DOMAIN-CONTAINING PROTEIN"/>
    <property type="match status" value="1"/>
</dbReference>
<dbReference type="SUPFAM" id="SSF55120">
    <property type="entry name" value="Pseudouridine synthase"/>
    <property type="match status" value="1"/>
</dbReference>
<dbReference type="Pfam" id="PF00849">
    <property type="entry name" value="PseudoU_synth_2"/>
    <property type="match status" value="1"/>
</dbReference>
<feature type="region of interest" description="Disordered" evidence="3">
    <location>
        <begin position="157"/>
        <end position="193"/>
    </location>
</feature>
<dbReference type="InterPro" id="IPR006145">
    <property type="entry name" value="PsdUridine_synth_RsuA/RluA"/>
</dbReference>
<dbReference type="InterPro" id="IPR020094">
    <property type="entry name" value="TruA/RsuA/RluB/E/F_N"/>
</dbReference>
<dbReference type="InterPro" id="IPR050343">
    <property type="entry name" value="RsuA_PseudoU_synthase"/>
</dbReference>
<evidence type="ECO:0000313" key="6">
    <source>
        <dbReference type="Proteomes" id="UP000485058"/>
    </source>
</evidence>
<keyword evidence="6" id="KW-1185">Reference proteome</keyword>
<sequence>PWAWTQVTPPCALQGLLPPRFFTVGRLDVASTGLLFVTNDGQWAQAVSHPSSNLTKEYLVLLDKAPSHAQVKVMMQGVDIDGVRVQPEEVSSLEEAVRLRIVVSEGKTHEVRLLVAAAGLEVLALKRVRIGGYRMPRSLRLGECMLLKPADIKKATDPKAELAERQAAAPPASSPSAKELLRKAGVATKAKIP</sequence>
<feature type="non-terminal residue" evidence="5">
    <location>
        <position position="1"/>
    </location>
</feature>
<evidence type="ECO:0000259" key="4">
    <source>
        <dbReference type="Pfam" id="PF00849"/>
    </source>
</evidence>
<dbReference type="Proteomes" id="UP000485058">
    <property type="component" value="Unassembled WGS sequence"/>
</dbReference>
<feature type="non-terminal residue" evidence="5">
    <location>
        <position position="193"/>
    </location>
</feature>
<protein>
    <submittedName>
        <fullName evidence="5">S4 RNA-binding domain-containing protein</fullName>
    </submittedName>
</protein>
<dbReference type="InterPro" id="IPR042092">
    <property type="entry name" value="PsdUridine_s_RsuA/RluB/E/F_cat"/>
</dbReference>
<dbReference type="Gene3D" id="3.30.70.580">
    <property type="entry name" value="Pseudouridine synthase I, catalytic domain, N-terminal subdomain"/>
    <property type="match status" value="1"/>
</dbReference>
<accession>A0A699ZE83</accession>
<dbReference type="GO" id="GO:0006364">
    <property type="term" value="P:rRNA processing"/>
    <property type="evidence" value="ECO:0007669"/>
    <property type="project" value="UniProtKB-ARBA"/>
</dbReference>
<evidence type="ECO:0000313" key="5">
    <source>
        <dbReference type="EMBL" id="GFH17659.1"/>
    </source>
</evidence>
<dbReference type="AlphaFoldDB" id="A0A699ZE83"/>
<feature type="compositionally biased region" description="Low complexity" evidence="3">
    <location>
        <begin position="165"/>
        <end position="178"/>
    </location>
</feature>
<comment type="caution">
    <text evidence="5">The sequence shown here is derived from an EMBL/GenBank/DDBJ whole genome shotgun (WGS) entry which is preliminary data.</text>
</comment>
<reference evidence="5 6" key="1">
    <citation type="submission" date="2020-02" db="EMBL/GenBank/DDBJ databases">
        <title>Draft genome sequence of Haematococcus lacustris strain NIES-144.</title>
        <authorList>
            <person name="Morimoto D."/>
            <person name="Nakagawa S."/>
            <person name="Yoshida T."/>
            <person name="Sawayama S."/>
        </authorList>
    </citation>
    <scope>NUCLEOTIDE SEQUENCE [LARGE SCALE GENOMIC DNA]</scope>
    <source>
        <strain evidence="5 6">NIES-144</strain>
    </source>
</reference>
<dbReference type="PANTHER" id="PTHR47683">
    <property type="entry name" value="PSEUDOURIDINE SYNTHASE FAMILY PROTEIN-RELATED"/>
    <property type="match status" value="1"/>
</dbReference>
<evidence type="ECO:0000256" key="2">
    <source>
        <dbReference type="ARBA" id="ARBA00023235"/>
    </source>
</evidence>
<evidence type="ECO:0000256" key="1">
    <source>
        <dbReference type="ARBA" id="ARBA00008348"/>
    </source>
</evidence>
<dbReference type="InterPro" id="IPR020103">
    <property type="entry name" value="PsdUridine_synth_cat_dom_sf"/>
</dbReference>
<organism evidence="5 6">
    <name type="scientific">Haematococcus lacustris</name>
    <name type="common">Green alga</name>
    <name type="synonym">Haematococcus pluvialis</name>
    <dbReference type="NCBI Taxonomy" id="44745"/>
    <lineage>
        <taxon>Eukaryota</taxon>
        <taxon>Viridiplantae</taxon>
        <taxon>Chlorophyta</taxon>
        <taxon>core chlorophytes</taxon>
        <taxon>Chlorophyceae</taxon>
        <taxon>CS clade</taxon>
        <taxon>Chlamydomonadales</taxon>
        <taxon>Haematococcaceae</taxon>
        <taxon>Haematococcus</taxon>
    </lineage>
</organism>
<dbReference type="GO" id="GO:0001522">
    <property type="term" value="P:pseudouridine synthesis"/>
    <property type="evidence" value="ECO:0007669"/>
    <property type="project" value="InterPro"/>
</dbReference>
<dbReference type="GO" id="GO:0009982">
    <property type="term" value="F:pseudouridine synthase activity"/>
    <property type="evidence" value="ECO:0007669"/>
    <property type="project" value="InterPro"/>
</dbReference>
<dbReference type="Gene3D" id="3.30.70.1560">
    <property type="entry name" value="Alpha-L RNA-binding motif"/>
    <property type="match status" value="1"/>
</dbReference>
<feature type="domain" description="Pseudouridine synthase RsuA/RluA-like" evidence="4">
    <location>
        <begin position="15"/>
        <end position="116"/>
    </location>
</feature>
<evidence type="ECO:0000256" key="3">
    <source>
        <dbReference type="SAM" id="MobiDB-lite"/>
    </source>
</evidence>
<keyword evidence="2" id="KW-0413">Isomerase</keyword>
<comment type="similarity">
    <text evidence="1">Belongs to the pseudouridine synthase RsuA family.</text>
</comment>
<proteinExistence type="inferred from homology"/>
<dbReference type="GO" id="GO:0003723">
    <property type="term" value="F:RNA binding"/>
    <property type="evidence" value="ECO:0007669"/>
    <property type="project" value="InterPro"/>
</dbReference>
<name>A0A699ZE83_HAELA</name>
<dbReference type="PROSITE" id="PS01149">
    <property type="entry name" value="PSI_RSU"/>
    <property type="match status" value="1"/>
</dbReference>
<dbReference type="InterPro" id="IPR018496">
    <property type="entry name" value="PsdUridine_synth_RsuA/RluB_CS"/>
</dbReference>